<feature type="domain" description="Carbohydrate-binding module family 96" evidence="5">
    <location>
        <begin position="71"/>
        <end position="169"/>
    </location>
</feature>
<sequence>MRHLFKRRRTTRLATAGGVFLLALSALTVPRPAPASAASPAQAPALSEAALATATASPYAQSGPRNLIKRLQDTYITSADTADHSQGHLLHVGTADNGATKYRSFLRFDVSRLTGANISKAYLRVYNSYVPASDCGKNPWMGVYRVAEPWDEHTITWANQPAVGEGIGSWFGLGHPDCPDVPNKYLPDKSNGIQRIDVTDMVKGWTRPGTTTPNYGLRLSTTETGAGGYKDFCSMNPTTAGNDAACTRAYFAPTLEVEFNSGSTPIITGNEYGPPYADGYPVAHEALEFLDSANPSVWPDSKPYQRWLPDAYHSVDDTSLNGANWKGGTSHKLRPGGVYGGNVLVTGDGGSGFVGVIPYPALSGYHWAINVNESGAPADLHGVELLPNGSVVTAFPSRTIAGAAGGLRLYSRAAGTPGAWHNTPAAELPLPGAHEVVYDPASGFLWALGSHAVYKVSVANGTLSIEDTFYLPRQTSTAHPETGDPAYGHDLTPVYGNPDRLWVSSNGGLVQFSKSGSAVCYDTSVSQTWPVKTFVETLRDEKGAVNTAKDGTRHWCNDYPHAQQINTRKFVKSIGNDPVTGKVATTCADECPLANTHIDPKTGQVVRDYHTAVIEIIQPDGSRGAYQWSDNSKHYRATWAVPSYQ</sequence>
<dbReference type="Pfam" id="PF24517">
    <property type="entry name" value="CBM96"/>
    <property type="match status" value="1"/>
</dbReference>
<feature type="chain" id="PRO_5046874215" evidence="4">
    <location>
        <begin position="38"/>
        <end position="645"/>
    </location>
</feature>
<organism evidence="6 7">
    <name type="scientific">Streptomyces cinerochromogenes</name>
    <dbReference type="NCBI Taxonomy" id="66422"/>
    <lineage>
        <taxon>Bacteria</taxon>
        <taxon>Bacillati</taxon>
        <taxon>Actinomycetota</taxon>
        <taxon>Actinomycetes</taxon>
        <taxon>Kitasatosporales</taxon>
        <taxon>Streptomycetaceae</taxon>
        <taxon>Streptomyces</taxon>
    </lineage>
</organism>
<evidence type="ECO:0000259" key="5">
    <source>
        <dbReference type="Pfam" id="PF24517"/>
    </source>
</evidence>
<gene>
    <name evidence="6" type="ORF">ACGFZB_27535</name>
</gene>
<dbReference type="RefSeq" id="WP_392820414.1">
    <property type="nucleotide sequence ID" value="NZ_JBICYV010000014.1"/>
</dbReference>
<feature type="signal peptide" evidence="4">
    <location>
        <begin position="1"/>
        <end position="37"/>
    </location>
</feature>
<dbReference type="NCBIfam" id="NF033679">
    <property type="entry name" value="DNRLRE_dom"/>
    <property type="match status" value="1"/>
</dbReference>
<dbReference type="EMBL" id="JBICYV010000014">
    <property type="protein sequence ID" value="MFG3014110.1"/>
    <property type="molecule type" value="Genomic_DNA"/>
</dbReference>
<comment type="subcellular location">
    <subcellularLocation>
        <location evidence="1">Secreted</location>
    </subcellularLocation>
</comment>
<protein>
    <submittedName>
        <fullName evidence="6">DNRLRE domain-containing protein</fullName>
    </submittedName>
</protein>
<evidence type="ECO:0000256" key="4">
    <source>
        <dbReference type="SAM" id="SignalP"/>
    </source>
</evidence>
<dbReference type="Gene3D" id="2.60.120.970">
    <property type="match status" value="1"/>
</dbReference>
<reference evidence="6 7" key="1">
    <citation type="submission" date="2024-10" db="EMBL/GenBank/DDBJ databases">
        <title>The Natural Products Discovery Center: Release of the First 8490 Sequenced Strains for Exploring Actinobacteria Biosynthetic Diversity.</title>
        <authorList>
            <person name="Kalkreuter E."/>
            <person name="Kautsar S.A."/>
            <person name="Yang D."/>
            <person name="Bader C.D."/>
            <person name="Teijaro C.N."/>
            <person name="Fluegel L."/>
            <person name="Davis C.M."/>
            <person name="Simpson J.R."/>
            <person name="Lauterbach L."/>
            <person name="Steele A.D."/>
            <person name="Gui C."/>
            <person name="Meng S."/>
            <person name="Li G."/>
            <person name="Viehrig K."/>
            <person name="Ye F."/>
            <person name="Su P."/>
            <person name="Kiefer A.F."/>
            <person name="Nichols A."/>
            <person name="Cepeda A.J."/>
            <person name="Yan W."/>
            <person name="Fan B."/>
            <person name="Jiang Y."/>
            <person name="Adhikari A."/>
            <person name="Zheng C.-J."/>
            <person name="Schuster L."/>
            <person name="Cowan T.M."/>
            <person name="Smanski M.J."/>
            <person name="Chevrette M.G."/>
            <person name="De Carvalho L.P.S."/>
            <person name="Shen B."/>
        </authorList>
    </citation>
    <scope>NUCLEOTIDE SEQUENCE [LARGE SCALE GENOMIC DNA]</scope>
    <source>
        <strain evidence="6 7">NPDC048320</strain>
    </source>
</reference>
<dbReference type="InterPro" id="IPR055372">
    <property type="entry name" value="CBM96"/>
</dbReference>
<evidence type="ECO:0000256" key="3">
    <source>
        <dbReference type="ARBA" id="ARBA00022729"/>
    </source>
</evidence>
<name>A0ABW7BB68_9ACTN</name>
<keyword evidence="7" id="KW-1185">Reference proteome</keyword>
<keyword evidence="3 4" id="KW-0732">Signal</keyword>
<evidence type="ECO:0000256" key="1">
    <source>
        <dbReference type="ARBA" id="ARBA00004613"/>
    </source>
</evidence>
<keyword evidence="2" id="KW-0964">Secreted</keyword>
<evidence type="ECO:0000313" key="6">
    <source>
        <dbReference type="EMBL" id="MFG3014110.1"/>
    </source>
</evidence>
<proteinExistence type="predicted"/>
<dbReference type="Proteomes" id="UP001604267">
    <property type="component" value="Unassembled WGS sequence"/>
</dbReference>
<evidence type="ECO:0000313" key="7">
    <source>
        <dbReference type="Proteomes" id="UP001604267"/>
    </source>
</evidence>
<comment type="caution">
    <text evidence="6">The sequence shown here is derived from an EMBL/GenBank/DDBJ whole genome shotgun (WGS) entry which is preliminary data.</text>
</comment>
<evidence type="ECO:0000256" key="2">
    <source>
        <dbReference type="ARBA" id="ARBA00022525"/>
    </source>
</evidence>
<accession>A0ABW7BB68</accession>